<evidence type="ECO:0000256" key="5">
    <source>
        <dbReference type="ARBA" id="ARBA00025389"/>
    </source>
</evidence>
<dbReference type="InterPro" id="IPR037282">
    <property type="entry name" value="CapZ_alpha/beta"/>
</dbReference>
<dbReference type="InterPro" id="IPR042276">
    <property type="entry name" value="CapZ_alpha/beta_2"/>
</dbReference>
<keyword evidence="8" id="KW-1185">Reference proteome</keyword>
<dbReference type="Gene3D" id="3.90.1150.210">
    <property type="entry name" value="F-actin capping protein, beta subunit"/>
    <property type="match status" value="1"/>
</dbReference>
<dbReference type="PROSITE" id="PS00749">
    <property type="entry name" value="F_ACTIN_CAPPING_A_2"/>
    <property type="match status" value="1"/>
</dbReference>
<evidence type="ECO:0000256" key="3">
    <source>
        <dbReference type="ARBA" id="ARBA00022467"/>
    </source>
</evidence>
<dbReference type="Proteomes" id="UP001220256">
    <property type="component" value="Unassembled WGS sequence"/>
</dbReference>
<accession>A0ABQ8W9T9</accession>
<comment type="caution">
    <text evidence="7">The sequence shown here is derived from an EMBL/GenBank/DDBJ whole genome shotgun (WGS) entry which is preliminary data.</text>
</comment>
<dbReference type="SUPFAM" id="SSF90096">
    <property type="entry name" value="Subunits of heterodimeric actin filament capping protein Capz"/>
    <property type="match status" value="1"/>
</dbReference>
<dbReference type="PRINTS" id="PR00191">
    <property type="entry name" value="FACTINCAPA"/>
</dbReference>
<evidence type="ECO:0000256" key="2">
    <source>
        <dbReference type="ARBA" id="ARBA00014038"/>
    </source>
</evidence>
<sequence length="370" mass="40743">MLMSAVYISYVHCSGRIVGHVLIALRLRQLFSPQRLLALTTPSSSITKDFKLRLNLLLNIYYLDHIFAMASTVELASSFIEGAPPGETSSPVNCPPSATLPVPIPATPTLARTVILIPTTRLDVQALTEGDDIVPSLLPAFKRYNEAQLATVKLPGSSQEVIVSGFNELEDNRYFDPESQTSFEVDHTTQTASAAQSYALESEHADLIKSLLKLFGVHAREHYPNCSYGVYPIENDTVIAIVLVANRYSPNNFWNGRFRAIYQLPVSSSSSTLTGNIHVDVHYYEDGNVALNTTKPVNISIPSVSAESIVSRIAAAERDYQEALNRAFVQTSEGVFKGLRRQLPITRQKVEWEKVGGYRLGQDISGGKGR</sequence>
<keyword evidence="3 6" id="KW-0117">Actin capping</keyword>
<dbReference type="PANTHER" id="PTHR10653">
    <property type="entry name" value="F-ACTIN-CAPPING PROTEIN SUBUNIT ALPHA"/>
    <property type="match status" value="1"/>
</dbReference>
<comment type="similarity">
    <text evidence="1 6">Belongs to the F-actin-capping protein alpha subunit family.</text>
</comment>
<dbReference type="InterPro" id="IPR002189">
    <property type="entry name" value="CapZ_alpha"/>
</dbReference>
<comment type="function">
    <text evidence="5 6">F-actin-capping proteins bind in a Ca(2+)-independent manner to the fast growing ends of actin filaments (barbed end) thereby blocking the exchange of subunits at these ends. Unlike other capping proteins (such as gelsolin and severin), these proteins do not sever actin filaments.</text>
</comment>
<gene>
    <name evidence="7" type="ORF">N7505_009707</name>
</gene>
<dbReference type="EMBL" id="JAPVEB010000008">
    <property type="protein sequence ID" value="KAJ5260326.1"/>
    <property type="molecule type" value="Genomic_DNA"/>
</dbReference>
<proteinExistence type="inferred from homology"/>
<comment type="subunit">
    <text evidence="6">Heterodimer of an alpha and a beta subunit.</text>
</comment>
<evidence type="ECO:0000313" key="7">
    <source>
        <dbReference type="EMBL" id="KAJ5260326.1"/>
    </source>
</evidence>
<evidence type="ECO:0000313" key="8">
    <source>
        <dbReference type="Proteomes" id="UP001220256"/>
    </source>
</evidence>
<dbReference type="PANTHER" id="PTHR10653:SF0">
    <property type="entry name" value="F-ACTIN-CAPPING PROTEIN SUBUNIT ALPHA"/>
    <property type="match status" value="1"/>
</dbReference>
<protein>
    <recommendedName>
        <fullName evidence="2 6">F-actin-capping protein subunit alpha</fullName>
    </recommendedName>
</protein>
<reference evidence="7 8" key="1">
    <citation type="journal article" date="2023" name="IMA Fungus">
        <title>Comparative genomic study of the Penicillium genus elucidates a diverse pangenome and 15 lateral gene transfer events.</title>
        <authorList>
            <person name="Petersen C."/>
            <person name="Sorensen T."/>
            <person name="Nielsen M.R."/>
            <person name="Sondergaard T.E."/>
            <person name="Sorensen J.L."/>
            <person name="Fitzpatrick D.A."/>
            <person name="Frisvad J.C."/>
            <person name="Nielsen K.L."/>
        </authorList>
    </citation>
    <scope>NUCLEOTIDE SEQUENCE [LARGE SCALE GENOMIC DNA]</scope>
    <source>
        <strain evidence="7 8">IBT 3361</strain>
    </source>
</reference>
<dbReference type="Pfam" id="PF01267">
    <property type="entry name" value="F-actin_cap_A"/>
    <property type="match status" value="1"/>
</dbReference>
<evidence type="ECO:0000256" key="6">
    <source>
        <dbReference type="RuleBase" id="RU365077"/>
    </source>
</evidence>
<name>A0ABQ8W9T9_PENCH</name>
<evidence type="ECO:0000256" key="4">
    <source>
        <dbReference type="ARBA" id="ARBA00023203"/>
    </source>
</evidence>
<dbReference type="InterPro" id="IPR017865">
    <property type="entry name" value="F-actin_cap_asu_CS"/>
</dbReference>
<organism evidence="7 8">
    <name type="scientific">Penicillium chrysogenum</name>
    <name type="common">Penicillium notatum</name>
    <dbReference type="NCBI Taxonomy" id="5076"/>
    <lineage>
        <taxon>Eukaryota</taxon>
        <taxon>Fungi</taxon>
        <taxon>Dikarya</taxon>
        <taxon>Ascomycota</taxon>
        <taxon>Pezizomycotina</taxon>
        <taxon>Eurotiomycetes</taxon>
        <taxon>Eurotiomycetidae</taxon>
        <taxon>Eurotiales</taxon>
        <taxon>Aspergillaceae</taxon>
        <taxon>Penicillium</taxon>
        <taxon>Penicillium chrysogenum species complex</taxon>
    </lineage>
</organism>
<evidence type="ECO:0000256" key="1">
    <source>
        <dbReference type="ARBA" id="ARBA00010479"/>
    </source>
</evidence>
<dbReference type="Gene3D" id="3.30.1140.60">
    <property type="entry name" value="F-actin capping protein, alpha subunit"/>
    <property type="match status" value="1"/>
</dbReference>
<keyword evidence="4 6" id="KW-0009">Actin-binding</keyword>
<dbReference type="InterPro" id="IPR042489">
    <property type="entry name" value="CapZ_alpha_1"/>
</dbReference>
<dbReference type="PROSITE" id="PS00748">
    <property type="entry name" value="F_ACTIN_CAPPING_A_1"/>
    <property type="match status" value="1"/>
</dbReference>